<organism evidence="6">
    <name type="scientific">marine metagenome</name>
    <dbReference type="NCBI Taxonomy" id="408172"/>
    <lineage>
        <taxon>unclassified sequences</taxon>
        <taxon>metagenomes</taxon>
        <taxon>ecological metagenomes</taxon>
    </lineage>
</organism>
<dbReference type="Gene3D" id="3.90.25.10">
    <property type="entry name" value="UDP-galactose 4-epimerase, domain 1"/>
    <property type="match status" value="1"/>
</dbReference>
<dbReference type="PANTHER" id="PTHR43238">
    <property type="entry name" value="GDP-L-FUCOSE SYNTHASE"/>
    <property type="match status" value="1"/>
</dbReference>
<accession>A0A382AVR9</accession>
<keyword evidence="4" id="KW-0413">Isomerase</keyword>
<dbReference type="HAMAP" id="MF_00956">
    <property type="entry name" value="GDP_fucose_synth"/>
    <property type="match status" value="1"/>
</dbReference>
<dbReference type="GO" id="GO:0050577">
    <property type="term" value="F:GDP-L-fucose synthase activity"/>
    <property type="evidence" value="ECO:0007669"/>
    <property type="project" value="TreeGrafter"/>
</dbReference>
<comment type="similarity">
    <text evidence="1">Belongs to the NAD(P)-dependent epimerase/dehydratase family. Fucose synthase subfamily.</text>
</comment>
<dbReference type="InterPro" id="IPR001509">
    <property type="entry name" value="Epimerase_deHydtase"/>
</dbReference>
<evidence type="ECO:0000259" key="5">
    <source>
        <dbReference type="Pfam" id="PF01370"/>
    </source>
</evidence>
<dbReference type="SUPFAM" id="SSF51735">
    <property type="entry name" value="NAD(P)-binding Rossmann-fold domains"/>
    <property type="match status" value="1"/>
</dbReference>
<protein>
    <recommendedName>
        <fullName evidence="5">NAD-dependent epimerase/dehydratase domain-containing protein</fullName>
    </recommendedName>
</protein>
<dbReference type="Pfam" id="PF01370">
    <property type="entry name" value="Epimerase"/>
    <property type="match status" value="1"/>
</dbReference>
<dbReference type="AlphaFoldDB" id="A0A382AVR9"/>
<dbReference type="Gene3D" id="3.40.50.720">
    <property type="entry name" value="NAD(P)-binding Rossmann-like Domain"/>
    <property type="match status" value="1"/>
</dbReference>
<proteinExistence type="inferred from homology"/>
<sequence length="315" mass="35266">MNIADEKILITGINDMIGLSMLSTLKQMGATVVGVGDIHEDIGSLSYLESEILRFKPSIVFHIPGDRHGIAVHQNSPGNIYYESVVIFAHLLEASRRAGVKKIINVLSNCVYPEKINVPYKENEIWEGLPEKTLIPHGLARRVSIVHSNAYRAQYGINTISIVLASVYGPNDNFNPKSSQVMASMIQRFVEATDNKLDKVVSWGTGRPKREFIHVNDAVHGLILSSIYYNEEAPLNIGTQQEYSIKEVTEIVANCAGFLGEIEWDTTKPDGRERVCLDCSRMKSLLPPWEKQSLETGIQDTIEWFRKLNKIVVVS</sequence>
<keyword evidence="3" id="KW-0560">Oxidoreductase</keyword>
<keyword evidence="2" id="KW-0521">NADP</keyword>
<name>A0A382AVR9_9ZZZZ</name>
<dbReference type="EMBL" id="UINC01026857">
    <property type="protein sequence ID" value="SVB05067.1"/>
    <property type="molecule type" value="Genomic_DNA"/>
</dbReference>
<evidence type="ECO:0000256" key="1">
    <source>
        <dbReference type="ARBA" id="ARBA00005959"/>
    </source>
</evidence>
<gene>
    <name evidence="6" type="ORF">METZ01_LOCUS157921</name>
</gene>
<dbReference type="InterPro" id="IPR028614">
    <property type="entry name" value="GDP_fucose/colitose_synth"/>
</dbReference>
<dbReference type="PANTHER" id="PTHR43238:SF1">
    <property type="entry name" value="GDP-L-FUCOSE SYNTHASE"/>
    <property type="match status" value="1"/>
</dbReference>
<dbReference type="InterPro" id="IPR036291">
    <property type="entry name" value="NAD(P)-bd_dom_sf"/>
</dbReference>
<evidence type="ECO:0000256" key="4">
    <source>
        <dbReference type="ARBA" id="ARBA00023235"/>
    </source>
</evidence>
<evidence type="ECO:0000256" key="2">
    <source>
        <dbReference type="ARBA" id="ARBA00022857"/>
    </source>
</evidence>
<evidence type="ECO:0000313" key="6">
    <source>
        <dbReference type="EMBL" id="SVB05067.1"/>
    </source>
</evidence>
<reference evidence="6" key="1">
    <citation type="submission" date="2018-05" db="EMBL/GenBank/DDBJ databases">
        <authorList>
            <person name="Lanie J.A."/>
            <person name="Ng W.-L."/>
            <person name="Kazmierczak K.M."/>
            <person name="Andrzejewski T.M."/>
            <person name="Davidsen T.M."/>
            <person name="Wayne K.J."/>
            <person name="Tettelin H."/>
            <person name="Glass J.I."/>
            <person name="Rusch D."/>
            <person name="Podicherti R."/>
            <person name="Tsui H.-C.T."/>
            <person name="Winkler M.E."/>
        </authorList>
    </citation>
    <scope>NUCLEOTIDE SEQUENCE</scope>
</reference>
<feature type="domain" description="NAD-dependent epimerase/dehydratase" evidence="5">
    <location>
        <begin position="8"/>
        <end position="225"/>
    </location>
</feature>
<dbReference type="GO" id="GO:0016853">
    <property type="term" value="F:isomerase activity"/>
    <property type="evidence" value="ECO:0007669"/>
    <property type="project" value="UniProtKB-KW"/>
</dbReference>
<evidence type="ECO:0000256" key="3">
    <source>
        <dbReference type="ARBA" id="ARBA00023002"/>
    </source>
</evidence>